<keyword evidence="3" id="KW-0546">Nucleotide metabolism</keyword>
<dbReference type="EMBL" id="ACIO01000150">
    <property type="protein sequence ID" value="EFC99793.1"/>
    <property type="molecule type" value="Genomic_DNA"/>
</dbReference>
<comment type="similarity">
    <text evidence="3">Belongs to the Maf family. YhdE subfamily.</text>
</comment>
<comment type="subcellular location">
    <subcellularLocation>
        <location evidence="3">Cytoplasm</location>
    </subcellularLocation>
</comment>
<evidence type="ECO:0000256" key="3">
    <source>
        <dbReference type="HAMAP-Rule" id="MF_00528"/>
    </source>
</evidence>
<comment type="catalytic activity">
    <reaction evidence="3">
        <text>dTTP + H2O = dTMP + diphosphate + H(+)</text>
        <dbReference type="Rhea" id="RHEA:28534"/>
        <dbReference type="ChEBI" id="CHEBI:15377"/>
        <dbReference type="ChEBI" id="CHEBI:15378"/>
        <dbReference type="ChEBI" id="CHEBI:33019"/>
        <dbReference type="ChEBI" id="CHEBI:37568"/>
        <dbReference type="ChEBI" id="CHEBI:63528"/>
        <dbReference type="EC" id="3.6.1.9"/>
    </reaction>
</comment>
<dbReference type="Proteomes" id="UP000004968">
    <property type="component" value="Unassembled WGS sequence"/>
</dbReference>
<dbReference type="GO" id="GO:0009117">
    <property type="term" value="P:nucleotide metabolic process"/>
    <property type="evidence" value="ECO:0007669"/>
    <property type="project" value="UniProtKB-KW"/>
</dbReference>
<dbReference type="InterPro" id="IPR029001">
    <property type="entry name" value="ITPase-like_fam"/>
</dbReference>
<dbReference type="HAMAP" id="MF_00528">
    <property type="entry name" value="Maf"/>
    <property type="match status" value="1"/>
</dbReference>
<proteinExistence type="inferred from homology"/>
<dbReference type="PANTHER" id="PTHR43213:SF5">
    <property type="entry name" value="BIFUNCTIONAL DTTP_UTP PYROPHOSPHATASE_METHYLTRANSFERASE PROTEIN-RELATED"/>
    <property type="match status" value="1"/>
</dbReference>
<dbReference type="Pfam" id="PF02545">
    <property type="entry name" value="Maf"/>
    <property type="match status" value="1"/>
</dbReference>
<comment type="catalytic activity">
    <reaction evidence="3">
        <text>UTP + H2O = UMP + diphosphate + H(+)</text>
        <dbReference type="Rhea" id="RHEA:29395"/>
        <dbReference type="ChEBI" id="CHEBI:15377"/>
        <dbReference type="ChEBI" id="CHEBI:15378"/>
        <dbReference type="ChEBI" id="CHEBI:33019"/>
        <dbReference type="ChEBI" id="CHEBI:46398"/>
        <dbReference type="ChEBI" id="CHEBI:57865"/>
        <dbReference type="EC" id="3.6.1.9"/>
    </reaction>
</comment>
<sequence length="228" mass="24774">MAGFVKGPAYFIPWEYGSGRFWILTGQEVNGLTEERVIVLASASPRRRELLGQIGIIPEIIPSTLEEKITTDRPEEVVKELSLQKAADVAARCMEGTIVIGADTVVAAEGRILGKPGSHEEAERMIALLAGKTHQVYTGVTLIVCGREGGIRKTFAEKTDVHVYPMTEEEIHAYAFSEEPMDKAGAYGIQGKFASYIKGIDGDYNNVVGLPVGRVYQEIKGLCSSLNA</sequence>
<evidence type="ECO:0000313" key="4">
    <source>
        <dbReference type="EMBL" id="EFC99793.1"/>
    </source>
</evidence>
<dbReference type="GO" id="GO:0005737">
    <property type="term" value="C:cytoplasm"/>
    <property type="evidence" value="ECO:0007669"/>
    <property type="project" value="UniProtKB-SubCell"/>
</dbReference>
<dbReference type="EC" id="3.6.1.9" evidence="3"/>
<dbReference type="GO" id="GO:0036218">
    <property type="term" value="F:dTTP diphosphatase activity"/>
    <property type="evidence" value="ECO:0007669"/>
    <property type="project" value="RHEA"/>
</dbReference>
<protein>
    <recommendedName>
        <fullName evidence="3">dTTP/UTP pyrophosphatase</fullName>
        <shortName evidence="3">dTTPase/UTPase</shortName>
        <ecNumber evidence="3">3.6.1.9</ecNumber>
    </recommendedName>
    <alternativeName>
        <fullName evidence="3">Nucleoside triphosphate pyrophosphatase</fullName>
    </alternativeName>
    <alternativeName>
        <fullName evidence="3">Nucleotide pyrophosphatase</fullName>
        <shortName evidence="3">Nucleotide PPase</shortName>
    </alternativeName>
</protein>
<feature type="site" description="Important for substrate specificity" evidence="3">
    <location>
        <position position="104"/>
    </location>
</feature>
<name>D3AEE2_9FIRM</name>
<organism evidence="4 5">
    <name type="scientific">Hungatella hathewayi DSM 13479</name>
    <dbReference type="NCBI Taxonomy" id="566550"/>
    <lineage>
        <taxon>Bacteria</taxon>
        <taxon>Bacillati</taxon>
        <taxon>Bacillota</taxon>
        <taxon>Clostridia</taxon>
        <taxon>Lachnospirales</taxon>
        <taxon>Lachnospiraceae</taxon>
        <taxon>Hungatella</taxon>
    </lineage>
</organism>
<dbReference type="GO" id="GO:0036221">
    <property type="term" value="F:UTP diphosphatase activity"/>
    <property type="evidence" value="ECO:0007669"/>
    <property type="project" value="RHEA"/>
</dbReference>
<feature type="site" description="Important for substrate specificity" evidence="3">
    <location>
        <position position="46"/>
    </location>
</feature>
<evidence type="ECO:0000256" key="1">
    <source>
        <dbReference type="ARBA" id="ARBA00001968"/>
    </source>
</evidence>
<keyword evidence="2 3" id="KW-0378">Hydrolase</keyword>
<dbReference type="AlphaFoldDB" id="D3AEE2"/>
<dbReference type="HOGENOM" id="CLU_040416_0_0_9"/>
<dbReference type="CDD" id="cd00555">
    <property type="entry name" value="Maf"/>
    <property type="match status" value="1"/>
</dbReference>
<keyword evidence="3" id="KW-0963">Cytoplasm</keyword>
<reference evidence="4 5" key="1">
    <citation type="submission" date="2010-01" db="EMBL/GenBank/DDBJ databases">
        <authorList>
            <person name="Weinstock G."/>
            <person name="Sodergren E."/>
            <person name="Clifton S."/>
            <person name="Fulton L."/>
            <person name="Fulton B."/>
            <person name="Courtney L."/>
            <person name="Fronick C."/>
            <person name="Harrison M."/>
            <person name="Strong C."/>
            <person name="Farmer C."/>
            <person name="Delahaunty K."/>
            <person name="Markovic C."/>
            <person name="Hall O."/>
            <person name="Minx P."/>
            <person name="Tomlinson C."/>
            <person name="Mitreva M."/>
            <person name="Nelson J."/>
            <person name="Hou S."/>
            <person name="Wollam A."/>
            <person name="Pepin K.H."/>
            <person name="Johnson M."/>
            <person name="Bhonagiri V."/>
            <person name="Nash W.E."/>
            <person name="Warren W."/>
            <person name="Chinwalla A."/>
            <person name="Mardis E.R."/>
            <person name="Wilson R.K."/>
        </authorList>
    </citation>
    <scope>NUCLEOTIDE SEQUENCE [LARGE SCALE GENOMIC DNA]</scope>
    <source>
        <strain evidence="4 5">DSM 13479</strain>
    </source>
</reference>
<dbReference type="Gene3D" id="3.90.950.10">
    <property type="match status" value="1"/>
</dbReference>
<comment type="function">
    <text evidence="3">Nucleoside triphosphate pyrophosphatase that hydrolyzes dTTP and UTP. May have a dual role in cell division arrest and in preventing the incorporation of modified nucleotides into cellular nucleic acids.</text>
</comment>
<feature type="site" description="Important for substrate specificity" evidence="3">
    <location>
        <position position="190"/>
    </location>
</feature>
<comment type="caution">
    <text evidence="4">The sequence shown here is derived from an EMBL/GenBank/DDBJ whole genome shotgun (WGS) entry which is preliminary data.</text>
</comment>
<gene>
    <name evidence="4" type="primary">maf</name>
    <name evidence="4" type="ORF">CLOSTHATH_01973</name>
</gene>
<comment type="cofactor">
    <cofactor evidence="1 3">
        <name>a divalent metal cation</name>
        <dbReference type="ChEBI" id="CHEBI:60240"/>
    </cofactor>
</comment>
<evidence type="ECO:0000313" key="5">
    <source>
        <dbReference type="Proteomes" id="UP000004968"/>
    </source>
</evidence>
<evidence type="ECO:0000256" key="2">
    <source>
        <dbReference type="ARBA" id="ARBA00022801"/>
    </source>
</evidence>
<accession>D3AEE2</accession>
<dbReference type="SUPFAM" id="SSF52972">
    <property type="entry name" value="ITPase-like"/>
    <property type="match status" value="1"/>
</dbReference>
<comment type="caution">
    <text evidence="3">Lacks conserved residue(s) required for the propagation of feature annotation.</text>
</comment>
<feature type="active site" description="Proton acceptor" evidence="3">
    <location>
        <position position="103"/>
    </location>
</feature>
<dbReference type="NCBIfam" id="TIGR00172">
    <property type="entry name" value="maf"/>
    <property type="match status" value="1"/>
</dbReference>
<dbReference type="PANTHER" id="PTHR43213">
    <property type="entry name" value="BIFUNCTIONAL DTTP/UTP PYROPHOSPHATASE/METHYLTRANSFERASE PROTEIN-RELATED"/>
    <property type="match status" value="1"/>
</dbReference>
<dbReference type="PIRSF" id="PIRSF006305">
    <property type="entry name" value="Maf"/>
    <property type="match status" value="1"/>
</dbReference>
<dbReference type="InterPro" id="IPR003697">
    <property type="entry name" value="Maf-like"/>
</dbReference>